<dbReference type="EMBL" id="PVXQ01000022">
    <property type="protein sequence ID" value="PRR81909.1"/>
    <property type="molecule type" value="Genomic_DNA"/>
</dbReference>
<dbReference type="AlphaFoldDB" id="A0A2T0BDE1"/>
<evidence type="ECO:0000313" key="2">
    <source>
        <dbReference type="Proteomes" id="UP000239471"/>
    </source>
</evidence>
<organism evidence="1 2">
    <name type="scientific">Clostridium vincentii</name>
    <dbReference type="NCBI Taxonomy" id="52704"/>
    <lineage>
        <taxon>Bacteria</taxon>
        <taxon>Bacillati</taxon>
        <taxon>Bacillota</taxon>
        <taxon>Clostridia</taxon>
        <taxon>Eubacteriales</taxon>
        <taxon>Clostridiaceae</taxon>
        <taxon>Clostridium</taxon>
    </lineage>
</organism>
<name>A0A2T0BDE1_9CLOT</name>
<keyword evidence="2" id="KW-1185">Reference proteome</keyword>
<accession>A0A2T0BDE1</accession>
<gene>
    <name evidence="1" type="ORF">CLVI_21170</name>
</gene>
<protein>
    <submittedName>
        <fullName evidence="1">Uncharacterized protein</fullName>
    </submittedName>
</protein>
<dbReference type="RefSeq" id="WP_170065643.1">
    <property type="nucleotide sequence ID" value="NZ_PVXQ01000022.1"/>
</dbReference>
<comment type="caution">
    <text evidence="1">The sequence shown here is derived from an EMBL/GenBank/DDBJ whole genome shotgun (WGS) entry which is preliminary data.</text>
</comment>
<dbReference type="Proteomes" id="UP000239471">
    <property type="component" value="Unassembled WGS sequence"/>
</dbReference>
<reference evidence="1 2" key="1">
    <citation type="submission" date="2018-03" db="EMBL/GenBank/DDBJ databases">
        <title>Genome sequence of Clostridium vincentii DSM 10228.</title>
        <authorList>
            <person name="Poehlein A."/>
            <person name="Daniel R."/>
        </authorList>
    </citation>
    <scope>NUCLEOTIDE SEQUENCE [LARGE SCALE GENOMIC DNA]</scope>
    <source>
        <strain evidence="1 2">DSM 10228</strain>
    </source>
</reference>
<sequence>MAVRDYREMYITTILTLGRDNGLSQEQLNRSYFAGLSFDELRELAQKIQG</sequence>
<proteinExistence type="predicted"/>
<evidence type="ECO:0000313" key="1">
    <source>
        <dbReference type="EMBL" id="PRR81909.1"/>
    </source>
</evidence>